<dbReference type="RefSeq" id="WP_234848017.1">
    <property type="nucleotide sequence ID" value="NZ_BAAART010000004.1"/>
</dbReference>
<reference evidence="1 2" key="1">
    <citation type="journal article" date="2019" name="Int. J. Syst. Evol. Microbiol.">
        <title>The Global Catalogue of Microorganisms (GCM) 10K type strain sequencing project: providing services to taxonomists for standard genome sequencing and annotation.</title>
        <authorList>
            <consortium name="The Broad Institute Genomics Platform"/>
            <consortium name="The Broad Institute Genome Sequencing Center for Infectious Disease"/>
            <person name="Wu L."/>
            <person name="Ma J."/>
        </authorList>
    </citation>
    <scope>NUCLEOTIDE SEQUENCE [LARGE SCALE GENOMIC DNA]</scope>
    <source>
        <strain evidence="1 2">JCM 3053</strain>
    </source>
</reference>
<evidence type="ECO:0000313" key="2">
    <source>
        <dbReference type="Proteomes" id="UP001501474"/>
    </source>
</evidence>
<name>A0ABN3UXM5_9ACTN</name>
<proteinExistence type="predicted"/>
<evidence type="ECO:0008006" key="3">
    <source>
        <dbReference type="Google" id="ProtNLM"/>
    </source>
</evidence>
<organism evidence="1 2">
    <name type="scientific">Streptomyces indiaensis</name>
    <dbReference type="NCBI Taxonomy" id="284033"/>
    <lineage>
        <taxon>Bacteria</taxon>
        <taxon>Bacillati</taxon>
        <taxon>Actinomycetota</taxon>
        <taxon>Actinomycetes</taxon>
        <taxon>Kitasatosporales</taxon>
        <taxon>Streptomycetaceae</taxon>
        <taxon>Streptomyces</taxon>
    </lineage>
</organism>
<sequence length="230" mass="23051">MSAEMFVSAFHRLGWDTSMAQRGAAGYSSVRSWRNSQTGQVAAAGAAAMAVPGAHAVAMVGDVAFLLHKMSVCAWGIGFKMGATVDGEDDLAVILALWADALEPDALSVTSAGAAASAGFIAFNVAYPTYGTAVMAKALALGAGSGVSVVGGKIVGKKGAKAAAKLSKPFINKIAQKAAVKFSAVLGSKAVTGFVPVLGALAGAGINAFFVSKFADAAESYYRHKLAAGG</sequence>
<comment type="caution">
    <text evidence="1">The sequence shown here is derived from an EMBL/GenBank/DDBJ whole genome shotgun (WGS) entry which is preliminary data.</text>
</comment>
<evidence type="ECO:0000313" key="1">
    <source>
        <dbReference type="EMBL" id="GAA2769176.1"/>
    </source>
</evidence>
<gene>
    <name evidence="1" type="ORF">GCM10010104_02860</name>
</gene>
<accession>A0ABN3UXM5</accession>
<dbReference type="EMBL" id="BAAART010000004">
    <property type="protein sequence ID" value="GAA2769176.1"/>
    <property type="molecule type" value="Genomic_DNA"/>
</dbReference>
<protein>
    <recommendedName>
        <fullName evidence="3">EcsC protein family protein</fullName>
    </recommendedName>
</protein>
<dbReference type="Proteomes" id="UP001501474">
    <property type="component" value="Unassembled WGS sequence"/>
</dbReference>
<keyword evidence="2" id="KW-1185">Reference proteome</keyword>